<evidence type="ECO:0000256" key="13">
    <source>
        <dbReference type="SAM" id="MobiDB-lite"/>
    </source>
</evidence>
<evidence type="ECO:0000256" key="4">
    <source>
        <dbReference type="ARBA" id="ARBA00022679"/>
    </source>
</evidence>
<evidence type="ECO:0000256" key="8">
    <source>
        <dbReference type="ARBA" id="ARBA00022786"/>
    </source>
</evidence>
<evidence type="ECO:0000259" key="15">
    <source>
        <dbReference type="PROSITE" id="PS50089"/>
    </source>
</evidence>
<dbReference type="GO" id="GO:0061630">
    <property type="term" value="F:ubiquitin protein ligase activity"/>
    <property type="evidence" value="ECO:0007669"/>
    <property type="project" value="UniProtKB-EC"/>
</dbReference>
<dbReference type="SUPFAM" id="SSF57850">
    <property type="entry name" value="RING/U-box"/>
    <property type="match status" value="1"/>
</dbReference>
<dbReference type="InterPro" id="IPR001841">
    <property type="entry name" value="Znf_RING"/>
</dbReference>
<keyword evidence="8" id="KW-0833">Ubl conjugation pathway</keyword>
<keyword evidence="7 12" id="KW-0863">Zinc-finger</keyword>
<proteinExistence type="predicted"/>
<evidence type="ECO:0000313" key="17">
    <source>
        <dbReference type="Proteomes" id="UP001174934"/>
    </source>
</evidence>
<dbReference type="Pfam" id="PF13639">
    <property type="entry name" value="zf-RING_2"/>
    <property type="match status" value="1"/>
</dbReference>
<dbReference type="EC" id="2.3.2.27" evidence="3"/>
<dbReference type="PANTHER" id="PTHR45977">
    <property type="entry name" value="TARGET OF ERK KINASE MPK-1"/>
    <property type="match status" value="1"/>
</dbReference>
<dbReference type="Proteomes" id="UP001174934">
    <property type="component" value="Unassembled WGS sequence"/>
</dbReference>
<dbReference type="AlphaFoldDB" id="A0AA39WH27"/>
<accession>A0AA39WH27</accession>
<evidence type="ECO:0000256" key="1">
    <source>
        <dbReference type="ARBA" id="ARBA00000900"/>
    </source>
</evidence>
<sequence length="352" mass="37096">MPTLQTPKRASTAPEPPDTHQGLPAVSIALCLVTIVIIVLFLIARKRAAGLALTETTAGSAGAASALQQQSGGGEGRILPRGLQRQQVKLRKVLPEEVLDRIPVVKYGATLAVDGNGGGSGCHEGCEDCERGEMAGDVKRVGLMECSLEGNGGDKTGTPGDRDKVAGTGVVRSTVTVLKEMVSGTGGATSRNDNNNNSEPEPKNVTGKSDRNSNDYGKNDFVDSSSCCPVCTDEFDDADDVRVLPCSHTFHQKCIDPWLLRLAGTCPVCRADLTEPAQQPISETEPQAQLPLPPEPPLQLDAPTLSITDDQSQIGAEPQSEPPVRRVTFIEPPRSALAGELGGEGKSVEDWS</sequence>
<reference evidence="16" key="1">
    <citation type="submission" date="2023-06" db="EMBL/GenBank/DDBJ databases">
        <title>Genome-scale phylogeny and comparative genomics of the fungal order Sordariales.</title>
        <authorList>
            <consortium name="Lawrence Berkeley National Laboratory"/>
            <person name="Hensen N."/>
            <person name="Bonometti L."/>
            <person name="Westerberg I."/>
            <person name="Brannstrom I.O."/>
            <person name="Guillou S."/>
            <person name="Cros-Aarteil S."/>
            <person name="Calhoun S."/>
            <person name="Haridas S."/>
            <person name="Kuo A."/>
            <person name="Mondo S."/>
            <person name="Pangilinan J."/>
            <person name="Riley R."/>
            <person name="LaButti K."/>
            <person name="Andreopoulos B."/>
            <person name="Lipzen A."/>
            <person name="Chen C."/>
            <person name="Yanf M."/>
            <person name="Daum C."/>
            <person name="Ng V."/>
            <person name="Clum A."/>
            <person name="Steindorff A."/>
            <person name="Ohm R."/>
            <person name="Martin F."/>
            <person name="Silar P."/>
            <person name="Natvig D."/>
            <person name="Lalanne C."/>
            <person name="Gautier V."/>
            <person name="Ament-velasquez S.L."/>
            <person name="Kruys A."/>
            <person name="Hutchinson M.I."/>
            <person name="Powell A.J."/>
            <person name="Barry K."/>
            <person name="Miller A.N."/>
            <person name="Grigoriev I.V."/>
            <person name="Debuchy R."/>
            <person name="Gladieux P."/>
            <person name="Thoren M.H."/>
            <person name="Johannesson H."/>
        </authorList>
    </citation>
    <scope>NUCLEOTIDE SEQUENCE</scope>
    <source>
        <strain evidence="16">SMH3391-2</strain>
    </source>
</reference>
<dbReference type="Gene3D" id="3.30.40.10">
    <property type="entry name" value="Zinc/RING finger domain, C3HC4 (zinc finger)"/>
    <property type="match status" value="1"/>
</dbReference>
<evidence type="ECO:0000256" key="14">
    <source>
        <dbReference type="SAM" id="Phobius"/>
    </source>
</evidence>
<evidence type="ECO:0000313" key="16">
    <source>
        <dbReference type="EMBL" id="KAK0615273.1"/>
    </source>
</evidence>
<protein>
    <recommendedName>
        <fullName evidence="3">RING-type E3 ubiquitin transferase</fullName>
        <ecNumber evidence="3">2.3.2.27</ecNumber>
    </recommendedName>
</protein>
<keyword evidence="5 14" id="KW-0812">Transmembrane</keyword>
<keyword evidence="9" id="KW-0862">Zinc</keyword>
<dbReference type="InterPro" id="IPR013083">
    <property type="entry name" value="Znf_RING/FYVE/PHD"/>
</dbReference>
<evidence type="ECO:0000256" key="11">
    <source>
        <dbReference type="ARBA" id="ARBA00023136"/>
    </source>
</evidence>
<comment type="caution">
    <text evidence="16">The sequence shown here is derived from an EMBL/GenBank/DDBJ whole genome shotgun (WGS) entry which is preliminary data.</text>
</comment>
<keyword evidence="11 14" id="KW-0472">Membrane</keyword>
<gene>
    <name evidence="16" type="ORF">B0T17DRAFT_511048</name>
</gene>
<evidence type="ECO:0000256" key="10">
    <source>
        <dbReference type="ARBA" id="ARBA00022989"/>
    </source>
</evidence>
<keyword evidence="10 14" id="KW-1133">Transmembrane helix</keyword>
<feature type="transmembrane region" description="Helical" evidence="14">
    <location>
        <begin position="23"/>
        <end position="44"/>
    </location>
</feature>
<dbReference type="EMBL" id="JAULSR010000007">
    <property type="protein sequence ID" value="KAK0615273.1"/>
    <property type="molecule type" value="Genomic_DNA"/>
</dbReference>
<evidence type="ECO:0000256" key="2">
    <source>
        <dbReference type="ARBA" id="ARBA00004141"/>
    </source>
</evidence>
<evidence type="ECO:0000256" key="5">
    <source>
        <dbReference type="ARBA" id="ARBA00022692"/>
    </source>
</evidence>
<dbReference type="CDD" id="cd16454">
    <property type="entry name" value="RING-H2_PA-TM-RING"/>
    <property type="match status" value="1"/>
</dbReference>
<keyword evidence="17" id="KW-1185">Reference proteome</keyword>
<evidence type="ECO:0000256" key="3">
    <source>
        <dbReference type="ARBA" id="ARBA00012483"/>
    </source>
</evidence>
<dbReference type="SMART" id="SM00184">
    <property type="entry name" value="RING"/>
    <property type="match status" value="1"/>
</dbReference>
<organism evidence="16 17">
    <name type="scientific">Bombardia bombarda</name>
    <dbReference type="NCBI Taxonomy" id="252184"/>
    <lineage>
        <taxon>Eukaryota</taxon>
        <taxon>Fungi</taxon>
        <taxon>Dikarya</taxon>
        <taxon>Ascomycota</taxon>
        <taxon>Pezizomycotina</taxon>
        <taxon>Sordariomycetes</taxon>
        <taxon>Sordariomycetidae</taxon>
        <taxon>Sordariales</taxon>
        <taxon>Lasiosphaeriaceae</taxon>
        <taxon>Bombardia</taxon>
    </lineage>
</organism>
<feature type="compositionally biased region" description="Polar residues" evidence="13">
    <location>
        <begin position="188"/>
        <end position="199"/>
    </location>
</feature>
<feature type="region of interest" description="Disordered" evidence="13">
    <location>
        <begin position="178"/>
        <end position="216"/>
    </location>
</feature>
<evidence type="ECO:0000256" key="12">
    <source>
        <dbReference type="PROSITE-ProRule" id="PRU00175"/>
    </source>
</evidence>
<comment type="catalytic activity">
    <reaction evidence="1">
        <text>S-ubiquitinyl-[E2 ubiquitin-conjugating enzyme]-L-cysteine + [acceptor protein]-L-lysine = [E2 ubiquitin-conjugating enzyme]-L-cysteine + N(6)-ubiquitinyl-[acceptor protein]-L-lysine.</text>
        <dbReference type="EC" id="2.3.2.27"/>
    </reaction>
</comment>
<dbReference type="PANTHER" id="PTHR45977:SF4">
    <property type="entry name" value="RING-TYPE DOMAIN-CONTAINING PROTEIN"/>
    <property type="match status" value="1"/>
</dbReference>
<evidence type="ECO:0000256" key="9">
    <source>
        <dbReference type="ARBA" id="ARBA00022833"/>
    </source>
</evidence>
<name>A0AA39WH27_9PEZI</name>
<comment type="subcellular location">
    <subcellularLocation>
        <location evidence="2">Membrane</location>
        <topology evidence="2">Multi-pass membrane protein</topology>
    </subcellularLocation>
</comment>
<keyword evidence="6" id="KW-0479">Metal-binding</keyword>
<dbReference type="GO" id="GO:0016020">
    <property type="term" value="C:membrane"/>
    <property type="evidence" value="ECO:0007669"/>
    <property type="project" value="UniProtKB-SubCell"/>
</dbReference>
<evidence type="ECO:0000256" key="6">
    <source>
        <dbReference type="ARBA" id="ARBA00022723"/>
    </source>
</evidence>
<feature type="domain" description="RING-type" evidence="15">
    <location>
        <begin position="228"/>
        <end position="270"/>
    </location>
</feature>
<dbReference type="GO" id="GO:0006511">
    <property type="term" value="P:ubiquitin-dependent protein catabolic process"/>
    <property type="evidence" value="ECO:0007669"/>
    <property type="project" value="TreeGrafter"/>
</dbReference>
<feature type="region of interest" description="Disordered" evidence="13">
    <location>
        <begin position="332"/>
        <end position="352"/>
    </location>
</feature>
<dbReference type="GO" id="GO:0008270">
    <property type="term" value="F:zinc ion binding"/>
    <property type="evidence" value="ECO:0007669"/>
    <property type="project" value="UniProtKB-KW"/>
</dbReference>
<keyword evidence="4" id="KW-0808">Transferase</keyword>
<dbReference type="PROSITE" id="PS50089">
    <property type="entry name" value="ZF_RING_2"/>
    <property type="match status" value="1"/>
</dbReference>
<dbReference type="GO" id="GO:0016567">
    <property type="term" value="P:protein ubiquitination"/>
    <property type="evidence" value="ECO:0007669"/>
    <property type="project" value="TreeGrafter"/>
</dbReference>
<feature type="region of interest" description="Disordered" evidence="13">
    <location>
        <begin position="277"/>
        <end position="303"/>
    </location>
</feature>
<evidence type="ECO:0000256" key="7">
    <source>
        <dbReference type="ARBA" id="ARBA00022771"/>
    </source>
</evidence>